<dbReference type="InterPro" id="IPR000182">
    <property type="entry name" value="GNAT_dom"/>
</dbReference>
<feature type="region of interest" description="Disordered" evidence="3">
    <location>
        <begin position="236"/>
        <end position="273"/>
    </location>
</feature>
<dbReference type="Proteomes" id="UP000011602">
    <property type="component" value="Unassembled WGS sequence"/>
</dbReference>
<protein>
    <submittedName>
        <fullName evidence="5">GCN5-like N-acetyltransferase</fullName>
    </submittedName>
</protein>
<gene>
    <name evidence="5" type="ORF">C493_06115</name>
</gene>
<keyword evidence="6" id="KW-1185">Reference proteome</keyword>
<dbReference type="OrthoDB" id="134118at2157"/>
<sequence length="343" mass="37517">MSETSDGESDADAEFDLEIRRATHDDYAAVADFTGEIWEERGGDYIPDIYHDWLEDEPGDGKKTFLAEVDGEAAGIVQAVMLTPDEAWFQGMRVAAAHRRKGVAHRLNEALFEWAREQGATAARVMVFSWNQASLGASRYSGYEPLTEFRFAHPEPDPEAETEGPYRVSSDPTAAWRYWTHSDAREHLSGLGLAPEESWAVRELTRDDFERFADETAVVAVTGPDGLAGAAYRSRVYERPVDPDEDVDSDDADEPGEPADSSVGDDAEPPTETWAEYGVGAWDDADAARSLFAAVARDAAAVGAEKTRVLIPETARYVTDAPFAGAEISEEPDFVLGIDLTGD</sequence>
<keyword evidence="2" id="KW-0012">Acyltransferase</keyword>
<dbReference type="PROSITE" id="PS51186">
    <property type="entry name" value="GNAT"/>
    <property type="match status" value="1"/>
</dbReference>
<dbReference type="EMBL" id="AOHZ01000031">
    <property type="protein sequence ID" value="ELY58998.1"/>
    <property type="molecule type" value="Genomic_DNA"/>
</dbReference>
<dbReference type="STRING" id="1227499.C493_06115"/>
<dbReference type="Gene3D" id="3.40.630.30">
    <property type="match status" value="1"/>
</dbReference>
<dbReference type="Pfam" id="PF00583">
    <property type="entry name" value="Acetyltransf_1"/>
    <property type="match status" value="1"/>
</dbReference>
<dbReference type="SUPFAM" id="SSF55729">
    <property type="entry name" value="Acyl-CoA N-acyltransferases (Nat)"/>
    <property type="match status" value="1"/>
</dbReference>
<dbReference type="RefSeq" id="WP_007258526.1">
    <property type="nucleotide sequence ID" value="NZ_AOHZ01000031.1"/>
</dbReference>
<evidence type="ECO:0000256" key="2">
    <source>
        <dbReference type="ARBA" id="ARBA00023315"/>
    </source>
</evidence>
<dbReference type="PATRIC" id="fig|1227499.3.peg.1248"/>
<dbReference type="GO" id="GO:0016747">
    <property type="term" value="F:acyltransferase activity, transferring groups other than amino-acyl groups"/>
    <property type="evidence" value="ECO:0007669"/>
    <property type="project" value="InterPro"/>
</dbReference>
<name>L9XEE9_9EURY</name>
<dbReference type="PANTHER" id="PTHR43877">
    <property type="entry name" value="AMINOALKYLPHOSPHONATE N-ACETYLTRANSFERASE-RELATED-RELATED"/>
    <property type="match status" value="1"/>
</dbReference>
<dbReference type="CDD" id="cd04301">
    <property type="entry name" value="NAT_SF"/>
    <property type="match status" value="1"/>
</dbReference>
<reference evidence="5 6" key="1">
    <citation type="journal article" date="2014" name="PLoS Genet.">
        <title>Phylogenetically driven sequencing of extremely halophilic archaea reveals strategies for static and dynamic osmo-response.</title>
        <authorList>
            <person name="Becker E.A."/>
            <person name="Seitzer P.M."/>
            <person name="Tritt A."/>
            <person name="Larsen D."/>
            <person name="Krusor M."/>
            <person name="Yao A.I."/>
            <person name="Wu D."/>
            <person name="Madern D."/>
            <person name="Eisen J.A."/>
            <person name="Darling A.E."/>
            <person name="Facciotti M.T."/>
        </authorList>
    </citation>
    <scope>NUCLEOTIDE SEQUENCE [LARGE SCALE GENOMIC DNA]</scope>
    <source>
        <strain evidence="5 6">JCM 12255</strain>
    </source>
</reference>
<comment type="caution">
    <text evidence="5">The sequence shown here is derived from an EMBL/GenBank/DDBJ whole genome shotgun (WGS) entry which is preliminary data.</text>
</comment>
<evidence type="ECO:0000313" key="5">
    <source>
        <dbReference type="EMBL" id="ELY58998.1"/>
    </source>
</evidence>
<proteinExistence type="predicted"/>
<feature type="domain" description="N-acetyltransferase" evidence="4">
    <location>
        <begin position="17"/>
        <end position="156"/>
    </location>
</feature>
<dbReference type="AlphaFoldDB" id="L9XEE9"/>
<dbReference type="eggNOG" id="arCOG00845">
    <property type="taxonomic scope" value="Archaea"/>
</dbReference>
<evidence type="ECO:0000256" key="1">
    <source>
        <dbReference type="ARBA" id="ARBA00022679"/>
    </source>
</evidence>
<accession>L9XEE9</accession>
<evidence type="ECO:0000259" key="4">
    <source>
        <dbReference type="PROSITE" id="PS51186"/>
    </source>
</evidence>
<evidence type="ECO:0000256" key="3">
    <source>
        <dbReference type="SAM" id="MobiDB-lite"/>
    </source>
</evidence>
<feature type="compositionally biased region" description="Acidic residues" evidence="3">
    <location>
        <begin position="243"/>
        <end position="269"/>
    </location>
</feature>
<organism evidence="5 6">
    <name type="scientific">Natronolimnohabitans innermongolicus JCM 12255</name>
    <dbReference type="NCBI Taxonomy" id="1227499"/>
    <lineage>
        <taxon>Archaea</taxon>
        <taxon>Methanobacteriati</taxon>
        <taxon>Methanobacteriota</taxon>
        <taxon>Stenosarchaea group</taxon>
        <taxon>Halobacteria</taxon>
        <taxon>Halobacteriales</taxon>
        <taxon>Natrialbaceae</taxon>
        <taxon>Natronolimnohabitans</taxon>
    </lineage>
</organism>
<evidence type="ECO:0000313" key="6">
    <source>
        <dbReference type="Proteomes" id="UP000011602"/>
    </source>
</evidence>
<dbReference type="InterPro" id="IPR050832">
    <property type="entry name" value="Bact_Acetyltransf"/>
</dbReference>
<dbReference type="InterPro" id="IPR016181">
    <property type="entry name" value="Acyl_CoA_acyltransferase"/>
</dbReference>
<keyword evidence="1 5" id="KW-0808">Transferase</keyword>